<evidence type="ECO:0000313" key="2">
    <source>
        <dbReference type="EMBL" id="KKN96869.1"/>
    </source>
</evidence>
<sequence>MSFAYDTQAAVWYDRIRPHIKDEVLAMHFERLMDSMHDANHKCTHRDSNVEGDGVNKDDTVSRDARKLQEYVKSLEENPDA</sequence>
<feature type="region of interest" description="Disordered" evidence="1">
    <location>
        <begin position="43"/>
        <end position="62"/>
    </location>
</feature>
<comment type="caution">
    <text evidence="2">The sequence shown here is derived from an EMBL/GenBank/DDBJ whole genome shotgun (WGS) entry which is preliminary data.</text>
</comment>
<name>A0A0F9UYR9_9ZZZZ</name>
<proteinExistence type="predicted"/>
<protein>
    <submittedName>
        <fullName evidence="2">Uncharacterized protein</fullName>
    </submittedName>
</protein>
<reference evidence="2" key="1">
    <citation type="journal article" date="2015" name="Nature">
        <title>Complex archaea that bridge the gap between prokaryotes and eukaryotes.</title>
        <authorList>
            <person name="Spang A."/>
            <person name="Saw J.H."/>
            <person name="Jorgensen S.L."/>
            <person name="Zaremba-Niedzwiedzka K."/>
            <person name="Martijn J."/>
            <person name="Lind A.E."/>
            <person name="van Eijk R."/>
            <person name="Schleper C."/>
            <person name="Guy L."/>
            <person name="Ettema T.J."/>
        </authorList>
    </citation>
    <scope>NUCLEOTIDE SEQUENCE</scope>
</reference>
<dbReference type="AlphaFoldDB" id="A0A0F9UYR9"/>
<accession>A0A0F9UYR9</accession>
<evidence type="ECO:0000256" key="1">
    <source>
        <dbReference type="SAM" id="MobiDB-lite"/>
    </source>
</evidence>
<organism evidence="2">
    <name type="scientific">marine sediment metagenome</name>
    <dbReference type="NCBI Taxonomy" id="412755"/>
    <lineage>
        <taxon>unclassified sequences</taxon>
        <taxon>metagenomes</taxon>
        <taxon>ecological metagenomes</taxon>
    </lineage>
</organism>
<dbReference type="EMBL" id="LAZR01000062">
    <property type="protein sequence ID" value="KKN96869.1"/>
    <property type="molecule type" value="Genomic_DNA"/>
</dbReference>
<gene>
    <name evidence="2" type="ORF">LCGC14_0165130</name>
</gene>